<dbReference type="Gene3D" id="3.30.2410.10">
    <property type="entry name" value="Hect, E3 ligase catalytic domain"/>
    <property type="match status" value="1"/>
</dbReference>
<dbReference type="PROSITE" id="PS50237">
    <property type="entry name" value="HECT"/>
    <property type="match status" value="1"/>
</dbReference>
<dbReference type="EMBL" id="HBFS01007543">
    <property type="protein sequence ID" value="CAD8911894.1"/>
    <property type="molecule type" value="Transcribed_RNA"/>
</dbReference>
<feature type="region of interest" description="Disordered" evidence="3">
    <location>
        <begin position="109"/>
        <end position="139"/>
    </location>
</feature>
<accession>A0A7S1CA38</accession>
<gene>
    <name evidence="5" type="ORF">BSP0115_LOCUS5127</name>
</gene>
<evidence type="ECO:0000259" key="4">
    <source>
        <dbReference type="PROSITE" id="PS50237"/>
    </source>
</evidence>
<dbReference type="InterPro" id="IPR042469">
    <property type="entry name" value="HECTD3"/>
</dbReference>
<feature type="domain" description="HECT" evidence="4">
    <location>
        <begin position="174"/>
        <end position="441"/>
    </location>
</feature>
<dbReference type="SUPFAM" id="SSF56204">
    <property type="entry name" value="Hect, E3 ligase catalytic domain"/>
    <property type="match status" value="1"/>
</dbReference>
<dbReference type="GO" id="GO:0004842">
    <property type="term" value="F:ubiquitin-protein transferase activity"/>
    <property type="evidence" value="ECO:0007669"/>
    <property type="project" value="InterPro"/>
</dbReference>
<feature type="active site" description="Glycyl thioester intermediate" evidence="2">
    <location>
        <position position="419"/>
    </location>
</feature>
<dbReference type="SMART" id="SM00119">
    <property type="entry name" value="HECTc"/>
    <property type="match status" value="1"/>
</dbReference>
<dbReference type="InterPro" id="IPR000569">
    <property type="entry name" value="HECT_dom"/>
</dbReference>
<feature type="compositionally biased region" description="Low complexity" evidence="3">
    <location>
        <begin position="126"/>
        <end position="139"/>
    </location>
</feature>
<evidence type="ECO:0000256" key="1">
    <source>
        <dbReference type="ARBA" id="ARBA00022786"/>
    </source>
</evidence>
<dbReference type="PANTHER" id="PTHR46654">
    <property type="entry name" value="E3 UBIQUITIN-PROTEIN LIGASE HECTD3"/>
    <property type="match status" value="1"/>
</dbReference>
<keyword evidence="1 2" id="KW-0833">Ubl conjugation pathway</keyword>
<reference evidence="5" key="1">
    <citation type="submission" date="2021-01" db="EMBL/GenBank/DDBJ databases">
        <authorList>
            <person name="Corre E."/>
            <person name="Pelletier E."/>
            <person name="Niang G."/>
            <person name="Scheremetjew M."/>
            <person name="Finn R."/>
            <person name="Kale V."/>
            <person name="Holt S."/>
            <person name="Cochrane G."/>
            <person name="Meng A."/>
            <person name="Brown T."/>
            <person name="Cohen L."/>
        </authorList>
    </citation>
    <scope>NUCLEOTIDE SEQUENCE</scope>
    <source>
        <strain evidence="5">Ms1</strain>
    </source>
</reference>
<sequence>MARLPTAEARLKRSLLGQLYAEVRGWPASAFRRSYVGKGHGGQERAFKVKFLGEGVNDYGGPYRAVFEQLADELQWDRFGDAAVTQAPAAAATAQAEAEIAKAAGGAGAGAVAAPDSSGEDDRGSPAPGATPGATTTAAVPKPADGALALLPVLVPSPARQGGVDGESADRFVLNPSRDMATPAALDLFSFVGVMWGVAVRHRLTVPLALPSVVWRPLSGEPVTPEDLFAINPGLRALLGTVRPPSASALAAVDATFTAQLSDGSSVELVPGGAGIRVTPANWRAWRRLAIWRHLSEAEVMLRALREGVRAVLPAELMPLFSPRELAALFCGEEDVNVDELRRATRFGDGYSATSPQVLWLWEVLSEATPQDRSAFLRFACARSRLQSTAGGGKALQIELPTGRARDNPDAWLPSSQTCFSQLALPAYSSKAVLRAKLWHAAWEALTMDADVRLHSAEGWADL</sequence>
<organism evidence="5">
    <name type="scientific">Bicosoecida sp. CB-2014</name>
    <dbReference type="NCBI Taxonomy" id="1486930"/>
    <lineage>
        <taxon>Eukaryota</taxon>
        <taxon>Sar</taxon>
        <taxon>Stramenopiles</taxon>
        <taxon>Bigyra</taxon>
        <taxon>Opalozoa</taxon>
        <taxon>Bicosoecida</taxon>
    </lineage>
</organism>
<dbReference type="AlphaFoldDB" id="A0A7S1CA38"/>
<dbReference type="PANTHER" id="PTHR46654:SF1">
    <property type="entry name" value="E3 UBIQUITIN-PROTEIN LIGASE HECTD3"/>
    <property type="match status" value="1"/>
</dbReference>
<dbReference type="Gene3D" id="3.30.2160.10">
    <property type="entry name" value="Hect, E3 ligase catalytic domain"/>
    <property type="match status" value="1"/>
</dbReference>
<evidence type="ECO:0000256" key="2">
    <source>
        <dbReference type="PROSITE-ProRule" id="PRU00104"/>
    </source>
</evidence>
<proteinExistence type="predicted"/>
<dbReference type="Gene3D" id="3.90.1750.10">
    <property type="entry name" value="Hect, E3 ligase catalytic domains"/>
    <property type="match status" value="1"/>
</dbReference>
<evidence type="ECO:0000313" key="5">
    <source>
        <dbReference type="EMBL" id="CAD8911894.1"/>
    </source>
</evidence>
<protein>
    <recommendedName>
        <fullName evidence="4">HECT domain-containing protein</fullName>
    </recommendedName>
</protein>
<dbReference type="Pfam" id="PF00632">
    <property type="entry name" value="HECT"/>
    <property type="match status" value="1"/>
</dbReference>
<dbReference type="InterPro" id="IPR035983">
    <property type="entry name" value="Hect_E3_ubiquitin_ligase"/>
</dbReference>
<name>A0A7S1CA38_9STRA</name>
<evidence type="ECO:0000256" key="3">
    <source>
        <dbReference type="SAM" id="MobiDB-lite"/>
    </source>
</evidence>